<dbReference type="Proteomes" id="UP001366166">
    <property type="component" value="Chromosome"/>
</dbReference>
<dbReference type="KEGG" id="dmp:FAK_32500"/>
<reference evidence="2" key="1">
    <citation type="journal article" date="2023" name="Arch. Microbiol.">
        <title>Desulfoferula mesophilus gen. nov. sp. nov., a mesophilic sulfate-reducing bacterium isolated from a brackish lake sediment.</title>
        <authorList>
            <person name="Watanabe T."/>
            <person name="Yabe T."/>
            <person name="Tsuji J.M."/>
            <person name="Fukui M."/>
        </authorList>
    </citation>
    <scope>NUCLEOTIDE SEQUENCE [LARGE SCALE GENOMIC DNA]</scope>
    <source>
        <strain evidence="2">12FAK</strain>
    </source>
</reference>
<sequence length="213" mass="24846">MIDLTEKDILVVKQPSVWDTGNSILYRMCKKYPKHDDDGEIIAKIWLIGRSYAASVERRRNASEINDDFYAEVVAPAMKKAKIDSWLASINKRAEPGDPQTVVVHKKFMDILNSISDLNKRALASKYLHFHNPNVFFIYDSRVRKAITKVVPRLNYIPAIEVDEYDKEYRDYVRRCVWLHNKIGEVFNKRLSPREVDTLLINLTNNESRIQFG</sequence>
<organism evidence="1 2">
    <name type="scientific">Desulfoferula mesophila</name>
    <dbReference type="NCBI Taxonomy" id="3058419"/>
    <lineage>
        <taxon>Bacteria</taxon>
        <taxon>Pseudomonadati</taxon>
        <taxon>Thermodesulfobacteriota</taxon>
        <taxon>Desulfarculia</taxon>
        <taxon>Desulfarculales</taxon>
        <taxon>Desulfarculaceae</taxon>
        <taxon>Desulfoferula</taxon>
    </lineage>
</organism>
<dbReference type="EMBL" id="AP028679">
    <property type="protein sequence ID" value="BEQ16184.1"/>
    <property type="molecule type" value="Genomic_DNA"/>
</dbReference>
<protein>
    <submittedName>
        <fullName evidence="1">Uncharacterized protein</fullName>
    </submittedName>
</protein>
<keyword evidence="2" id="KW-1185">Reference proteome</keyword>
<dbReference type="RefSeq" id="WP_338601665.1">
    <property type="nucleotide sequence ID" value="NZ_AP028679.1"/>
</dbReference>
<gene>
    <name evidence="1" type="ORF">FAK_32500</name>
</gene>
<accession>A0AAU9EM28</accession>
<proteinExistence type="predicted"/>
<evidence type="ECO:0000313" key="2">
    <source>
        <dbReference type="Proteomes" id="UP001366166"/>
    </source>
</evidence>
<name>A0AAU9EM28_9BACT</name>
<dbReference type="AlphaFoldDB" id="A0AAU9EM28"/>
<evidence type="ECO:0000313" key="1">
    <source>
        <dbReference type="EMBL" id="BEQ16184.1"/>
    </source>
</evidence>